<name>A0A0S4JJY3_BODSA</name>
<evidence type="ECO:0000256" key="5">
    <source>
        <dbReference type="PIRSR" id="PIRSR601461-1"/>
    </source>
</evidence>
<gene>
    <name evidence="9" type="ORF">BSAL_34120</name>
</gene>
<dbReference type="GO" id="GO:0004190">
    <property type="term" value="F:aspartic-type endopeptidase activity"/>
    <property type="evidence" value="ECO:0007669"/>
    <property type="project" value="UniProtKB-KW"/>
</dbReference>
<keyword evidence="4 6" id="KW-0378">Hydrolase</keyword>
<organism evidence="9 10">
    <name type="scientific">Bodo saltans</name>
    <name type="common">Flagellated protozoan</name>
    <dbReference type="NCBI Taxonomy" id="75058"/>
    <lineage>
        <taxon>Eukaryota</taxon>
        <taxon>Discoba</taxon>
        <taxon>Euglenozoa</taxon>
        <taxon>Kinetoplastea</taxon>
        <taxon>Metakinetoplastina</taxon>
        <taxon>Eubodonida</taxon>
        <taxon>Bodonidae</taxon>
        <taxon>Bodo</taxon>
    </lineage>
</organism>
<evidence type="ECO:0000313" key="9">
    <source>
        <dbReference type="EMBL" id="CUG91785.1"/>
    </source>
</evidence>
<dbReference type="PROSITE" id="PS00141">
    <property type="entry name" value="ASP_PROTEASE"/>
    <property type="match status" value="1"/>
</dbReference>
<dbReference type="Proteomes" id="UP000051952">
    <property type="component" value="Unassembled WGS sequence"/>
</dbReference>
<keyword evidence="7" id="KW-0732">Signal</keyword>
<dbReference type="PRINTS" id="PR00792">
    <property type="entry name" value="PEPSIN"/>
</dbReference>
<accession>A0A0S4JJY3</accession>
<evidence type="ECO:0000256" key="3">
    <source>
        <dbReference type="ARBA" id="ARBA00022750"/>
    </source>
</evidence>
<dbReference type="EMBL" id="CYKH01001969">
    <property type="protein sequence ID" value="CUG91785.1"/>
    <property type="molecule type" value="Genomic_DNA"/>
</dbReference>
<keyword evidence="3 6" id="KW-0064">Aspartyl protease</keyword>
<dbReference type="InterPro" id="IPR001969">
    <property type="entry name" value="Aspartic_peptidase_AS"/>
</dbReference>
<dbReference type="PANTHER" id="PTHR47966:SF51">
    <property type="entry name" value="BETA-SITE APP-CLEAVING ENZYME, ISOFORM A-RELATED"/>
    <property type="match status" value="1"/>
</dbReference>
<protein>
    <submittedName>
        <fullName evidence="9">Asparate peptidase, putative</fullName>
    </submittedName>
</protein>
<dbReference type="AlphaFoldDB" id="A0A0S4JJY3"/>
<keyword evidence="10" id="KW-1185">Reference proteome</keyword>
<dbReference type="GO" id="GO:0006508">
    <property type="term" value="P:proteolysis"/>
    <property type="evidence" value="ECO:0007669"/>
    <property type="project" value="UniProtKB-KW"/>
</dbReference>
<keyword evidence="2 6" id="KW-0645">Protease</keyword>
<evidence type="ECO:0000256" key="2">
    <source>
        <dbReference type="ARBA" id="ARBA00022670"/>
    </source>
</evidence>
<dbReference type="FunFam" id="2.40.70.10:FF:000115">
    <property type="entry name" value="Lysosomal aspartic protease"/>
    <property type="match status" value="1"/>
</dbReference>
<feature type="domain" description="Peptidase A1" evidence="8">
    <location>
        <begin position="83"/>
        <end position="413"/>
    </location>
</feature>
<evidence type="ECO:0000256" key="4">
    <source>
        <dbReference type="ARBA" id="ARBA00022801"/>
    </source>
</evidence>
<dbReference type="PROSITE" id="PS51767">
    <property type="entry name" value="PEPTIDASE_A1"/>
    <property type="match status" value="1"/>
</dbReference>
<evidence type="ECO:0000256" key="6">
    <source>
        <dbReference type="RuleBase" id="RU000454"/>
    </source>
</evidence>
<feature type="signal peptide" evidence="7">
    <location>
        <begin position="1"/>
        <end position="22"/>
    </location>
</feature>
<comment type="similarity">
    <text evidence="1 6">Belongs to the peptidase A1 family.</text>
</comment>
<feature type="active site" evidence="5">
    <location>
        <position position="101"/>
    </location>
</feature>
<dbReference type="InterPro" id="IPR033121">
    <property type="entry name" value="PEPTIDASE_A1"/>
</dbReference>
<evidence type="ECO:0000256" key="1">
    <source>
        <dbReference type="ARBA" id="ARBA00007447"/>
    </source>
</evidence>
<feature type="chain" id="PRO_5006622478" evidence="7">
    <location>
        <begin position="23"/>
        <end position="418"/>
    </location>
</feature>
<sequence>MKSVQLISVAVALVLAASAVSAHRISMQRSPVTLGGIQQMKSATQHRALQMHQHALKRGLQPAGAVVNNHVAPMFNNLLFGSYVANVSIGTPAQNFTVVMDTGSSNLWVPDSLCTDLAVSPSCGIQNLYQNTSSSTFYNSCPCLSCSLLIPYGSGTVMGTLSTDTVVIGGVNLPNTSFGRVYAEPGPLSEWGAPTFDGILGLAYPIIAMPVFSFLPGPFDEMMSRGIVSQDLFSIFLSSNENDTTSFVDFGEVSHEHHTGEFITAPQNSMQPELGYWCVSVNAIKVGSTVQPGTSGIIGVVDTGTSLIAGPPAVVNPIIAQINASTDCSNVASLPNISFTIVVDGNKTHDFVLTPQEYTYRVSFADGSPDQCECGLFAFDAGEGVLPLWILGDPFIRTYFTVFNRGTNMLQFAKSVQH</sequence>
<dbReference type="OrthoDB" id="771136at2759"/>
<proteinExistence type="inferred from homology"/>
<evidence type="ECO:0000256" key="7">
    <source>
        <dbReference type="SAM" id="SignalP"/>
    </source>
</evidence>
<dbReference type="PANTHER" id="PTHR47966">
    <property type="entry name" value="BETA-SITE APP-CLEAVING ENZYME, ISOFORM A-RELATED"/>
    <property type="match status" value="1"/>
</dbReference>
<feature type="active site" evidence="5">
    <location>
        <position position="302"/>
    </location>
</feature>
<dbReference type="Gene3D" id="2.40.70.10">
    <property type="entry name" value="Acid Proteases"/>
    <property type="match status" value="2"/>
</dbReference>
<evidence type="ECO:0000259" key="8">
    <source>
        <dbReference type="PROSITE" id="PS51767"/>
    </source>
</evidence>
<dbReference type="InterPro" id="IPR001461">
    <property type="entry name" value="Aspartic_peptidase_A1"/>
</dbReference>
<dbReference type="Pfam" id="PF00026">
    <property type="entry name" value="Asp"/>
    <property type="match status" value="1"/>
</dbReference>
<dbReference type="InterPro" id="IPR021109">
    <property type="entry name" value="Peptidase_aspartic_dom_sf"/>
</dbReference>
<dbReference type="VEuPathDB" id="TriTrypDB:BSAL_34120"/>
<reference evidence="10" key="1">
    <citation type="submission" date="2015-09" db="EMBL/GenBank/DDBJ databases">
        <authorList>
            <consortium name="Pathogen Informatics"/>
        </authorList>
    </citation>
    <scope>NUCLEOTIDE SEQUENCE [LARGE SCALE GENOMIC DNA]</scope>
    <source>
        <strain evidence="10">Lake Konstanz</strain>
    </source>
</reference>
<dbReference type="OMA" id="LCKASCQ"/>
<evidence type="ECO:0000313" key="10">
    <source>
        <dbReference type="Proteomes" id="UP000051952"/>
    </source>
</evidence>
<dbReference type="SUPFAM" id="SSF50630">
    <property type="entry name" value="Acid proteases"/>
    <property type="match status" value="1"/>
</dbReference>